<dbReference type="EMBL" id="VAUV01000005">
    <property type="protein sequence ID" value="TLD71440.1"/>
    <property type="molecule type" value="Genomic_DNA"/>
</dbReference>
<sequence length="105" mass="11424">MNQKSDQTRLTVGANVADTGDVDLNHTPGMVVIGAMIGPVVRTIVTVIMMPVMTVVAMTMMTIMFVVFRMAVFVFVIARFGGCWCNGEHRGGDKKGDQCFHSIRG</sequence>
<dbReference type="Proteomes" id="UP000306196">
    <property type="component" value="Unassembled WGS sequence"/>
</dbReference>
<comment type="caution">
    <text evidence="2">The sequence shown here is derived from an EMBL/GenBank/DDBJ whole genome shotgun (WGS) entry which is preliminary data.</text>
</comment>
<dbReference type="AlphaFoldDB" id="A0A5R8KGM3"/>
<keyword evidence="3" id="KW-1185">Reference proteome</keyword>
<organism evidence="2 3">
    <name type="scientific">Phragmitibacter flavus</name>
    <dbReference type="NCBI Taxonomy" id="2576071"/>
    <lineage>
        <taxon>Bacteria</taxon>
        <taxon>Pseudomonadati</taxon>
        <taxon>Verrucomicrobiota</taxon>
        <taxon>Verrucomicrobiia</taxon>
        <taxon>Verrucomicrobiales</taxon>
        <taxon>Verrucomicrobiaceae</taxon>
        <taxon>Phragmitibacter</taxon>
    </lineage>
</organism>
<reference evidence="2 3" key="1">
    <citation type="submission" date="2019-05" db="EMBL/GenBank/DDBJ databases">
        <title>Verrucobacter flavum gen. nov., sp. nov. a new member of the family Verrucomicrobiaceae.</title>
        <authorList>
            <person name="Szuroczki S."/>
            <person name="Abbaszade G."/>
            <person name="Szabo A."/>
            <person name="Felfoldi T."/>
            <person name="Schumann P."/>
            <person name="Boka K."/>
            <person name="Keki Z."/>
            <person name="Toumi M."/>
            <person name="Toth E."/>
        </authorList>
    </citation>
    <scope>NUCLEOTIDE SEQUENCE [LARGE SCALE GENOMIC DNA]</scope>
    <source>
        <strain evidence="2 3">MG-N-17</strain>
    </source>
</reference>
<keyword evidence="1" id="KW-0812">Transmembrane</keyword>
<feature type="transmembrane region" description="Helical" evidence="1">
    <location>
        <begin position="29"/>
        <end position="48"/>
    </location>
</feature>
<gene>
    <name evidence="2" type="ORF">FEM03_07895</name>
</gene>
<feature type="transmembrane region" description="Helical" evidence="1">
    <location>
        <begin position="55"/>
        <end position="78"/>
    </location>
</feature>
<proteinExistence type="predicted"/>
<evidence type="ECO:0000313" key="2">
    <source>
        <dbReference type="EMBL" id="TLD71440.1"/>
    </source>
</evidence>
<dbReference type="RefSeq" id="WP_206170918.1">
    <property type="nucleotide sequence ID" value="NZ_VAUV01000005.1"/>
</dbReference>
<protein>
    <submittedName>
        <fullName evidence="2">Uncharacterized protein</fullName>
    </submittedName>
</protein>
<evidence type="ECO:0000313" key="3">
    <source>
        <dbReference type="Proteomes" id="UP000306196"/>
    </source>
</evidence>
<keyword evidence="1" id="KW-1133">Transmembrane helix</keyword>
<keyword evidence="1" id="KW-0472">Membrane</keyword>
<accession>A0A5R8KGM3</accession>
<name>A0A5R8KGM3_9BACT</name>
<evidence type="ECO:0000256" key="1">
    <source>
        <dbReference type="SAM" id="Phobius"/>
    </source>
</evidence>